<dbReference type="CDD" id="cd04301">
    <property type="entry name" value="NAT_SF"/>
    <property type="match status" value="1"/>
</dbReference>
<keyword evidence="4" id="KW-0808">Transferase</keyword>
<gene>
    <name evidence="4" type="ORF">H2O73_10020</name>
</gene>
<proteinExistence type="inferred from homology"/>
<comment type="similarity">
    <text evidence="1">Belongs to the UPF0039 (ElaA) family.</text>
</comment>
<feature type="domain" description="N-acetyltransferase" evidence="3">
    <location>
        <begin position="7"/>
        <end position="151"/>
    </location>
</feature>
<dbReference type="InterPro" id="IPR016181">
    <property type="entry name" value="Acyl_CoA_acyltransferase"/>
</dbReference>
<protein>
    <recommendedName>
        <fullName evidence="2">Protein ElaA</fullName>
    </recommendedName>
</protein>
<evidence type="ECO:0000313" key="5">
    <source>
        <dbReference type="Proteomes" id="UP000571701"/>
    </source>
</evidence>
<dbReference type="PROSITE" id="PS51186">
    <property type="entry name" value="GNAT"/>
    <property type="match status" value="1"/>
</dbReference>
<dbReference type="RefSeq" id="WP_182108720.1">
    <property type="nucleotide sequence ID" value="NZ_JACFYF010000005.1"/>
</dbReference>
<dbReference type="GO" id="GO:0016747">
    <property type="term" value="F:acyltransferase activity, transferring groups other than amino-acyl groups"/>
    <property type="evidence" value="ECO:0007669"/>
    <property type="project" value="InterPro"/>
</dbReference>
<sequence length="151" mass="17110">MTHWKLIPFTQLTNIELYQLLKLRVDVFVVEQNCPYPELDGNDILDGVYHLLGYQGDTLVACARLLNKGITYPCVSIGRVATLQTARGDGLGHALLHQAIIECNKLWSGESIEIGAQEHLTPFYQQHGFIQTSEMYLEDDIPHVDMRREAV</sequence>
<dbReference type="Gene3D" id="3.40.630.30">
    <property type="match status" value="1"/>
</dbReference>
<dbReference type="SUPFAM" id="SSF55729">
    <property type="entry name" value="Acyl-CoA N-acyltransferases (Nat)"/>
    <property type="match status" value="1"/>
</dbReference>
<evidence type="ECO:0000256" key="1">
    <source>
        <dbReference type="ARBA" id="ARBA00009623"/>
    </source>
</evidence>
<organism evidence="4 5">
    <name type="scientific">Vibrio marinisediminis</name>
    <dbReference type="NCBI Taxonomy" id="2758441"/>
    <lineage>
        <taxon>Bacteria</taxon>
        <taxon>Pseudomonadati</taxon>
        <taxon>Pseudomonadota</taxon>
        <taxon>Gammaproteobacteria</taxon>
        <taxon>Vibrionales</taxon>
        <taxon>Vibrionaceae</taxon>
        <taxon>Vibrio</taxon>
    </lineage>
</organism>
<evidence type="ECO:0000313" key="4">
    <source>
        <dbReference type="EMBL" id="MBA5762678.1"/>
    </source>
</evidence>
<dbReference type="FunFam" id="3.40.630.30:FF:000035">
    <property type="entry name" value="GNAT family N-acetyltransferase"/>
    <property type="match status" value="1"/>
</dbReference>
<comment type="caution">
    <text evidence="4">The sequence shown here is derived from an EMBL/GenBank/DDBJ whole genome shotgun (WGS) entry which is preliminary data.</text>
</comment>
<dbReference type="Proteomes" id="UP000571701">
    <property type="component" value="Unassembled WGS sequence"/>
</dbReference>
<dbReference type="Pfam" id="PF13673">
    <property type="entry name" value="Acetyltransf_10"/>
    <property type="match status" value="1"/>
</dbReference>
<reference evidence="4 5" key="1">
    <citation type="submission" date="2020-07" db="EMBL/GenBank/DDBJ databases">
        <title>Vibrio marinisediminis sp. nov., isolated from marine sediment.</title>
        <authorList>
            <person name="Ji X."/>
        </authorList>
    </citation>
    <scope>NUCLEOTIDE SEQUENCE [LARGE SCALE GENOMIC DNA]</scope>
    <source>
        <strain evidence="4 5">404</strain>
    </source>
</reference>
<keyword evidence="5" id="KW-1185">Reference proteome</keyword>
<name>A0A7W2FR17_9VIBR</name>
<dbReference type="InterPro" id="IPR000182">
    <property type="entry name" value="GNAT_dom"/>
</dbReference>
<evidence type="ECO:0000259" key="3">
    <source>
        <dbReference type="PROSITE" id="PS51186"/>
    </source>
</evidence>
<evidence type="ECO:0000256" key="2">
    <source>
        <dbReference type="ARBA" id="ARBA00072224"/>
    </source>
</evidence>
<dbReference type="AlphaFoldDB" id="A0A7W2FR17"/>
<dbReference type="EMBL" id="JACFYF010000005">
    <property type="protein sequence ID" value="MBA5762678.1"/>
    <property type="molecule type" value="Genomic_DNA"/>
</dbReference>
<accession>A0A7W2FR17</accession>